<dbReference type="AlphaFoldDB" id="A0A6L2R4Z3"/>
<dbReference type="Proteomes" id="UP000505077">
    <property type="component" value="Unassembled WGS sequence"/>
</dbReference>
<keyword evidence="2" id="KW-1133">Transmembrane helix</keyword>
<evidence type="ECO:0000313" key="4">
    <source>
        <dbReference type="Proteomes" id="UP000505077"/>
    </source>
</evidence>
<protein>
    <submittedName>
        <fullName evidence="3">Uncharacterized protein</fullName>
    </submittedName>
</protein>
<sequence>MRYTKVLLLIVLIFLTLVFFSQNHTVLSQDMELKLNLLFVPSMTSSPLPFYYLVAVAFFLGALFALSCLIWDKLHLSARLLKNKWRIASLEREVEKLKKCAGEQQGGSFLQNAKNHFANDKNAAKPQAADDVTAPDPDKP</sequence>
<feature type="region of interest" description="Disordered" evidence="1">
    <location>
        <begin position="120"/>
        <end position="140"/>
    </location>
</feature>
<accession>A0A6L2R4Z3</accession>
<feature type="transmembrane region" description="Helical" evidence="2">
    <location>
        <begin position="52"/>
        <end position="71"/>
    </location>
</feature>
<evidence type="ECO:0000256" key="2">
    <source>
        <dbReference type="SAM" id="Phobius"/>
    </source>
</evidence>
<keyword evidence="2" id="KW-0472">Membrane</keyword>
<keyword evidence="2" id="KW-0812">Transmembrane</keyword>
<reference evidence="3 4" key="1">
    <citation type="journal article" date="2020" name="ISME J.">
        <title>Parallel Reductive Genome Evolution in Desulfovibrio Ectosymbionts Independently Acquired by Trichonympha Protists in the Termite Gut.</title>
        <authorList>
            <person name="Takeuchi M."/>
            <person name="Kuwahara H."/>
            <person name="Murakami T."/>
            <person name="Takahashi K."/>
            <person name="Kajitani R."/>
            <person name="Toyoda A."/>
            <person name="Itoh T."/>
            <person name="Ohkuma M."/>
            <person name="Hongoh Y."/>
        </authorList>
    </citation>
    <scope>NUCLEOTIDE SEQUENCE [LARGE SCALE GENOMIC DNA]</scope>
    <source>
        <strain evidence="3">ZnDsv-02</strain>
    </source>
</reference>
<comment type="caution">
    <text evidence="3">The sequence shown here is derived from an EMBL/GenBank/DDBJ whole genome shotgun (WGS) entry which is preliminary data.</text>
</comment>
<dbReference type="EMBL" id="BLLL01000003">
    <property type="protein sequence ID" value="GFH62678.1"/>
    <property type="molecule type" value="Genomic_DNA"/>
</dbReference>
<gene>
    <name evidence="3" type="ORF">ZNDK_0449</name>
</gene>
<evidence type="ECO:0000256" key="1">
    <source>
        <dbReference type="SAM" id="MobiDB-lite"/>
    </source>
</evidence>
<evidence type="ECO:0000313" key="3">
    <source>
        <dbReference type="EMBL" id="GFH62678.1"/>
    </source>
</evidence>
<organism evidence="3 4">
    <name type="scientific">Candidatus Desulfovibrio kirbyi</name>
    <dbReference type="NCBI Taxonomy" id="2696086"/>
    <lineage>
        <taxon>Bacteria</taxon>
        <taxon>Pseudomonadati</taxon>
        <taxon>Thermodesulfobacteriota</taxon>
        <taxon>Desulfovibrionia</taxon>
        <taxon>Desulfovibrionales</taxon>
        <taxon>Desulfovibrionaceae</taxon>
        <taxon>Desulfovibrio</taxon>
    </lineage>
</organism>
<proteinExistence type="predicted"/>
<name>A0A6L2R4Z3_9BACT</name>